<sequence>MSVSQFSDVVKARVMTRSGGFCEVRAAGCWDEGSQLHHRRARGMGGSRDPRSGGAANALSVCLPCHAHAESNRDEARDMGWLVRQGVDPAVVPVFRYRRWVLLDDNGGITPVPSGVAS</sequence>
<dbReference type="Proteomes" id="UP001500383">
    <property type="component" value="Unassembled WGS sequence"/>
</dbReference>
<protein>
    <recommendedName>
        <fullName evidence="3">HNH endonuclease</fullName>
    </recommendedName>
</protein>
<proteinExistence type="predicted"/>
<keyword evidence="2" id="KW-1185">Reference proteome</keyword>
<reference evidence="1 2" key="1">
    <citation type="journal article" date="2019" name="Int. J. Syst. Evol. Microbiol.">
        <title>The Global Catalogue of Microorganisms (GCM) 10K type strain sequencing project: providing services to taxonomists for standard genome sequencing and annotation.</title>
        <authorList>
            <consortium name="The Broad Institute Genomics Platform"/>
            <consortium name="The Broad Institute Genome Sequencing Center for Infectious Disease"/>
            <person name="Wu L."/>
            <person name="Ma J."/>
        </authorList>
    </citation>
    <scope>NUCLEOTIDE SEQUENCE [LARGE SCALE GENOMIC DNA]</scope>
    <source>
        <strain evidence="1 2">JCM 16002</strain>
    </source>
</reference>
<name>A0ABN2JC10_9ACTN</name>
<comment type="caution">
    <text evidence="1">The sequence shown here is derived from an EMBL/GenBank/DDBJ whole genome shotgun (WGS) entry which is preliminary data.</text>
</comment>
<dbReference type="EMBL" id="BAAAQG010000033">
    <property type="protein sequence ID" value="GAA1722212.1"/>
    <property type="molecule type" value="Genomic_DNA"/>
</dbReference>
<evidence type="ECO:0000313" key="1">
    <source>
        <dbReference type="EMBL" id="GAA1722212.1"/>
    </source>
</evidence>
<organism evidence="1 2">
    <name type="scientific">Dietzia cercidiphylli</name>
    <dbReference type="NCBI Taxonomy" id="498199"/>
    <lineage>
        <taxon>Bacteria</taxon>
        <taxon>Bacillati</taxon>
        <taxon>Actinomycetota</taxon>
        <taxon>Actinomycetes</taxon>
        <taxon>Mycobacteriales</taxon>
        <taxon>Dietziaceae</taxon>
        <taxon>Dietzia</taxon>
    </lineage>
</organism>
<evidence type="ECO:0008006" key="3">
    <source>
        <dbReference type="Google" id="ProtNLM"/>
    </source>
</evidence>
<accession>A0ABN2JC10</accession>
<evidence type="ECO:0000313" key="2">
    <source>
        <dbReference type="Proteomes" id="UP001500383"/>
    </source>
</evidence>
<gene>
    <name evidence="1" type="ORF">GCM10009831_35350</name>
</gene>